<sequence>MDRRRPPMDTDTTRYVDESGNFLGYCNACGDEVDLYGDCCEDGEVVEYEDGDYSTNDEDED</sequence>
<dbReference type="AlphaFoldDB" id="A0A6J4MR56"/>
<proteinExistence type="predicted"/>
<accession>A0A6J4MR56</accession>
<gene>
    <name evidence="1" type="ORF">AVDCRST_MAG68-5096</name>
</gene>
<name>A0A6J4MR56_9BACT</name>
<organism evidence="1">
    <name type="scientific">uncultured Gemmatimonadota bacterium</name>
    <dbReference type="NCBI Taxonomy" id="203437"/>
    <lineage>
        <taxon>Bacteria</taxon>
        <taxon>Pseudomonadati</taxon>
        <taxon>Gemmatimonadota</taxon>
        <taxon>environmental samples</taxon>
    </lineage>
</organism>
<evidence type="ECO:0000313" key="1">
    <source>
        <dbReference type="EMBL" id="CAA9364930.1"/>
    </source>
</evidence>
<protein>
    <submittedName>
        <fullName evidence="1">Uncharacterized protein</fullName>
    </submittedName>
</protein>
<reference evidence="1" key="1">
    <citation type="submission" date="2020-02" db="EMBL/GenBank/DDBJ databases">
        <authorList>
            <person name="Meier V. D."/>
        </authorList>
    </citation>
    <scope>NUCLEOTIDE SEQUENCE</scope>
    <source>
        <strain evidence="1">AVDCRST_MAG68</strain>
    </source>
</reference>
<dbReference type="EMBL" id="CADCTW010000217">
    <property type="protein sequence ID" value="CAA9364930.1"/>
    <property type="molecule type" value="Genomic_DNA"/>
</dbReference>